<dbReference type="OrthoDB" id="6193186at2"/>
<feature type="domain" description="Solute-binding protein family 3/N-terminal" evidence="1">
    <location>
        <begin position="24"/>
        <end position="258"/>
    </location>
</feature>
<dbReference type="InterPro" id="IPR001638">
    <property type="entry name" value="Solute-binding_3/MltF_N"/>
</dbReference>
<dbReference type="RefSeq" id="WP_132319400.1">
    <property type="nucleotide sequence ID" value="NZ_FWZT01000009.1"/>
</dbReference>
<dbReference type="Pfam" id="PF00497">
    <property type="entry name" value="SBP_bac_3"/>
    <property type="match status" value="1"/>
</dbReference>
<organism evidence="2 3">
    <name type="scientific">Pseudobacteriovorax antillogorgiicola</name>
    <dbReference type="NCBI Taxonomy" id="1513793"/>
    <lineage>
        <taxon>Bacteria</taxon>
        <taxon>Pseudomonadati</taxon>
        <taxon>Bdellovibrionota</taxon>
        <taxon>Oligoflexia</taxon>
        <taxon>Oligoflexales</taxon>
        <taxon>Pseudobacteriovoracaceae</taxon>
        <taxon>Pseudobacteriovorax</taxon>
    </lineage>
</organism>
<sequence>MRRLLWCVITLCHASQGLSKEPKSLTVCLGNQEKFPIYRKIGDENKPFPGYFFDFLEELSKKLKIPVRYERHPWPRCLAKLQQGKLDAVCAGSYKKDREDVGLFPKKPDGTVDESRKVNANGYYLYVLQDSGVDWDGERFINLKKPLGTITGYSVIDRLERLGATIDTARNDQLNLKKLLLGRLDGVVTHETSGQLFTNHPNIRKVEPPISSKPYYIIISHALQKTYPGYADKIWDTMVEVRDAPEMQERYRSYWDLEDWQ</sequence>
<dbReference type="AlphaFoldDB" id="A0A1Y6BV92"/>
<reference evidence="3" key="1">
    <citation type="submission" date="2017-04" db="EMBL/GenBank/DDBJ databases">
        <authorList>
            <person name="Varghese N."/>
            <person name="Submissions S."/>
        </authorList>
    </citation>
    <scope>NUCLEOTIDE SEQUENCE [LARGE SCALE GENOMIC DNA]</scope>
    <source>
        <strain evidence="3">RKEM611</strain>
    </source>
</reference>
<accession>A0A1Y6BV92</accession>
<dbReference type="Proteomes" id="UP000192907">
    <property type="component" value="Unassembled WGS sequence"/>
</dbReference>
<dbReference type="SMART" id="SM00062">
    <property type="entry name" value="PBPb"/>
    <property type="match status" value="1"/>
</dbReference>
<dbReference type="STRING" id="1513793.SAMN06296036_10967"/>
<protein>
    <submittedName>
        <fullName evidence="2">Polar amino acid transport system substrate-binding protein</fullName>
    </submittedName>
</protein>
<evidence type="ECO:0000259" key="1">
    <source>
        <dbReference type="SMART" id="SM00062"/>
    </source>
</evidence>
<dbReference type="SUPFAM" id="SSF53850">
    <property type="entry name" value="Periplasmic binding protein-like II"/>
    <property type="match status" value="1"/>
</dbReference>
<evidence type="ECO:0000313" key="2">
    <source>
        <dbReference type="EMBL" id="SMF29001.1"/>
    </source>
</evidence>
<gene>
    <name evidence="2" type="ORF">SAMN06296036_10967</name>
</gene>
<keyword evidence="3" id="KW-1185">Reference proteome</keyword>
<proteinExistence type="predicted"/>
<dbReference type="Gene3D" id="3.40.190.10">
    <property type="entry name" value="Periplasmic binding protein-like II"/>
    <property type="match status" value="2"/>
</dbReference>
<dbReference type="EMBL" id="FWZT01000009">
    <property type="protein sequence ID" value="SMF29001.1"/>
    <property type="molecule type" value="Genomic_DNA"/>
</dbReference>
<name>A0A1Y6BV92_9BACT</name>
<evidence type="ECO:0000313" key="3">
    <source>
        <dbReference type="Proteomes" id="UP000192907"/>
    </source>
</evidence>